<accession>A0ABQ3QNC2</accession>
<gene>
    <name evidence="1" type="ORF">Sviol_31520</name>
</gene>
<proteinExistence type="predicted"/>
<name>A0ABQ3QNC2_9ACTN</name>
<evidence type="ECO:0000313" key="2">
    <source>
        <dbReference type="Proteomes" id="UP001050808"/>
    </source>
</evidence>
<sequence length="140" mass="14753">MSTRTGVGQLGAARRLLMTTYGPDGAAVTERRWVIQDGASALGILMPKASSLAGRLRAGSGILIGSAALRARAAFLDEESTVSYRTALIDKYGLTAVVRLARARLRHGPAGTVGVRLVLGAGDRGLMGRAWQPDWSYSVN</sequence>
<organism evidence="1 2">
    <name type="scientific">Streptomyces violascens</name>
    <dbReference type="NCBI Taxonomy" id="67381"/>
    <lineage>
        <taxon>Bacteria</taxon>
        <taxon>Bacillati</taxon>
        <taxon>Actinomycetota</taxon>
        <taxon>Actinomycetes</taxon>
        <taxon>Kitasatosporales</taxon>
        <taxon>Streptomycetaceae</taxon>
        <taxon>Streptomyces</taxon>
    </lineage>
</organism>
<evidence type="ECO:0000313" key="1">
    <source>
        <dbReference type="EMBL" id="GHI38744.1"/>
    </source>
</evidence>
<comment type="caution">
    <text evidence="1">The sequence shown here is derived from an EMBL/GenBank/DDBJ whole genome shotgun (WGS) entry which is preliminary data.</text>
</comment>
<dbReference type="EMBL" id="BNDY01000009">
    <property type="protein sequence ID" value="GHI38744.1"/>
    <property type="molecule type" value="Genomic_DNA"/>
</dbReference>
<keyword evidence="2" id="KW-1185">Reference proteome</keyword>
<protein>
    <submittedName>
        <fullName evidence="1">Uncharacterized protein</fullName>
    </submittedName>
</protein>
<dbReference type="Proteomes" id="UP001050808">
    <property type="component" value="Unassembled WGS sequence"/>
</dbReference>
<dbReference type="RefSeq" id="WP_189968313.1">
    <property type="nucleotide sequence ID" value="NZ_BMUA01000023.1"/>
</dbReference>
<reference evidence="1" key="1">
    <citation type="submission" date="2024-05" db="EMBL/GenBank/DDBJ databases">
        <title>Whole genome shotgun sequence of Streptomyces violascens NBRC 12920.</title>
        <authorList>
            <person name="Komaki H."/>
            <person name="Tamura T."/>
        </authorList>
    </citation>
    <scope>NUCLEOTIDE SEQUENCE</scope>
    <source>
        <strain evidence="1">NBRC 12920</strain>
    </source>
</reference>